<dbReference type="KEGG" id="bpg:Bathy08g01810"/>
<feature type="region of interest" description="Disordered" evidence="1">
    <location>
        <begin position="49"/>
        <end position="75"/>
    </location>
</feature>
<gene>
    <name evidence="2" type="ORF">Bathy08g01810</name>
</gene>
<evidence type="ECO:0000313" key="2">
    <source>
        <dbReference type="EMBL" id="CCO17464.1"/>
    </source>
</evidence>
<keyword evidence="3" id="KW-1185">Reference proteome</keyword>
<dbReference type="Proteomes" id="UP000198341">
    <property type="component" value="Chromosome 8"/>
</dbReference>
<dbReference type="PANTHER" id="PTHR37463:SF5">
    <property type="entry name" value="DUF2256 DOMAIN-CONTAINING PROTEIN"/>
    <property type="match status" value="1"/>
</dbReference>
<evidence type="ECO:0000256" key="1">
    <source>
        <dbReference type="SAM" id="MobiDB-lite"/>
    </source>
</evidence>
<accession>K8EHJ5</accession>
<feature type="compositionally biased region" description="Low complexity" evidence="1">
    <location>
        <begin position="62"/>
        <end position="74"/>
    </location>
</feature>
<dbReference type="STRING" id="41875.K8EHJ5"/>
<feature type="compositionally biased region" description="Basic and acidic residues" evidence="1">
    <location>
        <begin position="50"/>
        <end position="61"/>
    </location>
</feature>
<name>K8EHJ5_9CHLO</name>
<dbReference type="eggNOG" id="ENOG502S2AQ">
    <property type="taxonomic scope" value="Eukaryota"/>
</dbReference>
<dbReference type="Pfam" id="PF10013">
    <property type="entry name" value="DUF2256"/>
    <property type="match status" value="1"/>
</dbReference>
<dbReference type="EMBL" id="FO082271">
    <property type="protein sequence ID" value="CCO17464.1"/>
    <property type="molecule type" value="Genomic_DNA"/>
</dbReference>
<protein>
    <recommendedName>
        <fullName evidence="4">DUF2256 domain-containing protein</fullName>
    </recommendedName>
</protein>
<dbReference type="AlphaFoldDB" id="K8EHJ5"/>
<dbReference type="GeneID" id="19014160"/>
<reference evidence="2 3" key="1">
    <citation type="submission" date="2011-10" db="EMBL/GenBank/DDBJ databases">
        <authorList>
            <person name="Genoscope - CEA"/>
        </authorList>
    </citation>
    <scope>NUCLEOTIDE SEQUENCE [LARGE SCALE GENOMIC DNA]</scope>
    <source>
        <strain evidence="2 3">RCC 1105</strain>
    </source>
</reference>
<evidence type="ECO:0008006" key="4">
    <source>
        <dbReference type="Google" id="ProtNLM"/>
    </source>
</evidence>
<dbReference type="InterPro" id="IPR017136">
    <property type="entry name" value="UCP037205"/>
</dbReference>
<dbReference type="RefSeq" id="XP_007511343.1">
    <property type="nucleotide sequence ID" value="XM_007511281.1"/>
</dbReference>
<dbReference type="PANTHER" id="PTHR37463">
    <property type="entry name" value="GSL3115 PROTEIN"/>
    <property type="match status" value="1"/>
</dbReference>
<sequence length="157" mass="17931">MPANVKKENLPEKVCVVCNRPFTWRKKWERCWDEVTTCSKSCNVKRKREKQQQRGGEKTEGEQQQTMTTTIQSEGGNKLCDKCGKSRAMLIRCQIDSGKRWNMICVEGCWRSVSGGVTDGTAEYPHYKYGGVWKNRRKVSLEEKRKAPPVVGAVLGE</sequence>
<dbReference type="OrthoDB" id="537467at2759"/>
<evidence type="ECO:0000313" key="3">
    <source>
        <dbReference type="Proteomes" id="UP000198341"/>
    </source>
</evidence>
<organism evidence="2 3">
    <name type="scientific">Bathycoccus prasinos</name>
    <dbReference type="NCBI Taxonomy" id="41875"/>
    <lineage>
        <taxon>Eukaryota</taxon>
        <taxon>Viridiplantae</taxon>
        <taxon>Chlorophyta</taxon>
        <taxon>Mamiellophyceae</taxon>
        <taxon>Mamiellales</taxon>
        <taxon>Bathycoccaceae</taxon>
        <taxon>Bathycoccus</taxon>
    </lineage>
</organism>
<proteinExistence type="predicted"/>